<feature type="compositionally biased region" description="Basic and acidic residues" evidence="1">
    <location>
        <begin position="72"/>
        <end position="84"/>
    </location>
</feature>
<sequence length="84" mass="9121">MLGFDVVRRADPCEAKHGLGNPVLIGSGEPADGFDGLFEPLRHGSPSPRKRTSLDAPRPLRHLTSSVRATNPRREPRGSPKEAQ</sequence>
<protein>
    <submittedName>
        <fullName evidence="2">Uncharacterized protein</fullName>
    </submittedName>
</protein>
<evidence type="ECO:0000313" key="3">
    <source>
        <dbReference type="Proteomes" id="UP000008070"/>
    </source>
</evidence>
<organism evidence="2 3">
    <name type="scientific">Methylorubrum extorquens (strain DSM 6343 / CIP 106787 / DM4)</name>
    <name type="common">Methylobacterium extorquens</name>
    <dbReference type="NCBI Taxonomy" id="661410"/>
    <lineage>
        <taxon>Bacteria</taxon>
        <taxon>Pseudomonadati</taxon>
        <taxon>Pseudomonadota</taxon>
        <taxon>Alphaproteobacteria</taxon>
        <taxon>Hyphomicrobiales</taxon>
        <taxon>Methylobacteriaceae</taxon>
        <taxon>Methylorubrum</taxon>
    </lineage>
</organism>
<feature type="region of interest" description="Disordered" evidence="1">
    <location>
        <begin position="1"/>
        <end position="84"/>
    </location>
</feature>
<dbReference type="HOGENOM" id="CLU_2523712_0_0_5"/>
<evidence type="ECO:0000313" key="2">
    <source>
        <dbReference type="EMBL" id="CAX23813.1"/>
    </source>
</evidence>
<feature type="compositionally biased region" description="Basic and acidic residues" evidence="1">
    <location>
        <begin position="1"/>
        <end position="17"/>
    </location>
</feature>
<name>C7CAS2_METED</name>
<dbReference type="KEGG" id="mdi:METDI2212"/>
<dbReference type="Proteomes" id="UP000008070">
    <property type="component" value="Chromosome"/>
</dbReference>
<proteinExistence type="predicted"/>
<evidence type="ECO:0000256" key="1">
    <source>
        <dbReference type="SAM" id="MobiDB-lite"/>
    </source>
</evidence>
<dbReference type="AlphaFoldDB" id="C7CAS2"/>
<reference evidence="3" key="1">
    <citation type="journal article" date="2009" name="PLoS ONE">
        <title>Methylobacterium genome sequences: a reference blueprint to investigate microbial metabolism of C1 compounds from natural and industrial sources.</title>
        <authorList>
            <person name="Vuilleumier S."/>
            <person name="Chistoserdova L."/>
            <person name="Lee M.-C."/>
            <person name="Bringel F."/>
            <person name="Lajus A."/>
            <person name="Zhou Y."/>
            <person name="Gourion B."/>
            <person name="Barbe V."/>
            <person name="Chang J."/>
            <person name="Cruveiller S."/>
            <person name="Dossat C."/>
            <person name="Gillett W."/>
            <person name="Gruffaz C."/>
            <person name="Haugen E."/>
            <person name="Hourcade E."/>
            <person name="Levy R."/>
            <person name="Mangenot S."/>
            <person name="Muller E."/>
            <person name="Nadalig T."/>
            <person name="Pagni M."/>
            <person name="Penny C."/>
            <person name="Peyraud R."/>
            <person name="Robinson D.G."/>
            <person name="Roche D."/>
            <person name="Rouy Z."/>
            <person name="Saenampechek C."/>
            <person name="Salvignol G."/>
            <person name="Vallenet D."/>
            <person name="Wu Z."/>
            <person name="Marx C.J."/>
            <person name="Vorholt J.A."/>
            <person name="Olson M.V."/>
            <person name="Kaul R."/>
            <person name="Weissenbach J."/>
            <person name="Medigue C."/>
            <person name="Lidstrom M.E."/>
        </authorList>
    </citation>
    <scope>NUCLEOTIDE SEQUENCE [LARGE SCALE GENOMIC DNA]</scope>
    <source>
        <strain evidence="3">DSM 6343 / CIP 106787 / DM4</strain>
    </source>
</reference>
<gene>
    <name evidence="2" type="ORF">METD_I2212</name>
</gene>
<dbReference type="EMBL" id="FP103042">
    <property type="protein sequence ID" value="CAX23813.1"/>
    <property type="molecule type" value="Genomic_DNA"/>
</dbReference>
<accession>C7CAS2</accession>